<organism evidence="15">
    <name type="scientific">Triticum aestivum</name>
    <name type="common">Wheat</name>
    <dbReference type="NCBI Taxonomy" id="4565"/>
    <lineage>
        <taxon>Eukaryota</taxon>
        <taxon>Viridiplantae</taxon>
        <taxon>Streptophyta</taxon>
        <taxon>Embryophyta</taxon>
        <taxon>Tracheophyta</taxon>
        <taxon>Spermatophyta</taxon>
        <taxon>Magnoliopsida</taxon>
        <taxon>Liliopsida</taxon>
        <taxon>Poales</taxon>
        <taxon>Poaceae</taxon>
        <taxon>BOP clade</taxon>
        <taxon>Pooideae</taxon>
        <taxon>Triticodae</taxon>
        <taxon>Triticeae</taxon>
        <taxon>Triticinae</taxon>
        <taxon>Triticum</taxon>
    </lineage>
</organism>
<dbReference type="InterPro" id="IPR001611">
    <property type="entry name" value="Leu-rich_rpt"/>
</dbReference>
<comment type="similarity">
    <text evidence="2">Belongs to the RLP family.</text>
</comment>
<keyword evidence="3" id="KW-1003">Cell membrane</keyword>
<evidence type="ECO:0000256" key="7">
    <source>
        <dbReference type="ARBA" id="ARBA00022729"/>
    </source>
</evidence>
<evidence type="ECO:0000313" key="15">
    <source>
        <dbReference type="EnsemblPlants" id="TraesCS6D02G015700.1"/>
    </source>
</evidence>
<dbReference type="SMR" id="A0A3B6Q8T8"/>
<evidence type="ECO:0000256" key="9">
    <source>
        <dbReference type="ARBA" id="ARBA00022989"/>
    </source>
</evidence>
<dbReference type="SMART" id="SM00369">
    <property type="entry name" value="LRR_TYP"/>
    <property type="match status" value="5"/>
</dbReference>
<keyword evidence="9 12" id="KW-1133">Transmembrane helix</keyword>
<reference evidence="15" key="2">
    <citation type="submission" date="2018-10" db="UniProtKB">
        <authorList>
            <consortium name="EnsemblPlants"/>
        </authorList>
    </citation>
    <scope>IDENTIFICATION</scope>
</reference>
<evidence type="ECO:0000256" key="10">
    <source>
        <dbReference type="ARBA" id="ARBA00023136"/>
    </source>
</evidence>
<dbReference type="Gramene" id="TraesRN6D0100035900.1">
    <property type="protein sequence ID" value="TraesRN6D0100035900.1"/>
    <property type="gene ID" value="TraesRN6D0100035900"/>
</dbReference>
<evidence type="ECO:0000256" key="8">
    <source>
        <dbReference type="ARBA" id="ARBA00022737"/>
    </source>
</evidence>
<dbReference type="Gramene" id="TraesCAD_scaffold_020382_01G000400.1">
    <property type="protein sequence ID" value="TraesCAD_scaffold_020382_01G000400.1"/>
    <property type="gene ID" value="TraesCAD_scaffold_020382_01G000400"/>
</dbReference>
<evidence type="ECO:0000259" key="14">
    <source>
        <dbReference type="Pfam" id="PF08263"/>
    </source>
</evidence>
<feature type="signal peptide" evidence="13">
    <location>
        <begin position="1"/>
        <end position="27"/>
    </location>
</feature>
<dbReference type="FunFam" id="3.80.10.10:FF:000041">
    <property type="entry name" value="LRR receptor-like serine/threonine-protein kinase ERECTA"/>
    <property type="match status" value="1"/>
</dbReference>
<dbReference type="Gene3D" id="3.80.10.10">
    <property type="entry name" value="Ribonuclease Inhibitor"/>
    <property type="match status" value="4"/>
</dbReference>
<evidence type="ECO:0000256" key="2">
    <source>
        <dbReference type="ARBA" id="ARBA00009592"/>
    </source>
</evidence>
<reference evidence="15" key="1">
    <citation type="submission" date="2018-08" db="EMBL/GenBank/DDBJ databases">
        <authorList>
            <person name="Rossello M."/>
        </authorList>
    </citation>
    <scope>NUCLEOTIDE SEQUENCE [LARGE SCALE GENOMIC DNA]</scope>
    <source>
        <strain evidence="15">cv. Chinese Spring</strain>
    </source>
</reference>
<dbReference type="Gramene" id="TraesCS6D03G0033300.1">
    <property type="protein sequence ID" value="TraesCS6D03G0033300.1.CDS"/>
    <property type="gene ID" value="TraesCS6D03G0033300"/>
</dbReference>
<comment type="subcellular location">
    <subcellularLocation>
        <location evidence="1">Cell membrane</location>
        <topology evidence="1">Single-pass type I membrane protein</topology>
    </subcellularLocation>
</comment>
<feature type="domain" description="Leucine-rich repeat-containing N-terminal plant-type" evidence="14">
    <location>
        <begin position="37"/>
        <end position="75"/>
    </location>
</feature>
<keyword evidence="10 12" id="KW-0472">Membrane</keyword>
<keyword evidence="11" id="KW-0325">Glycoprotein</keyword>
<protein>
    <recommendedName>
        <fullName evidence="14">Leucine-rich repeat-containing N-terminal plant-type domain-containing protein</fullName>
    </recommendedName>
</protein>
<evidence type="ECO:0000256" key="5">
    <source>
        <dbReference type="ARBA" id="ARBA00022626"/>
    </source>
</evidence>
<dbReference type="PANTHER" id="PTHR48063">
    <property type="entry name" value="LRR RECEPTOR-LIKE KINASE"/>
    <property type="match status" value="1"/>
</dbReference>
<evidence type="ECO:0000256" key="13">
    <source>
        <dbReference type="SAM" id="SignalP"/>
    </source>
</evidence>
<keyword evidence="5" id="KW-1070">Brassinosteroid signaling pathway</keyword>
<dbReference type="GO" id="GO:0009742">
    <property type="term" value="P:brassinosteroid mediated signaling pathway"/>
    <property type="evidence" value="ECO:0007669"/>
    <property type="project" value="UniProtKB-KW"/>
</dbReference>
<evidence type="ECO:0000256" key="6">
    <source>
        <dbReference type="ARBA" id="ARBA00022692"/>
    </source>
</evidence>
<keyword evidence="7 13" id="KW-0732">Signal</keyword>
<dbReference type="Gramene" id="TraesCS6D02G015700.1">
    <property type="protein sequence ID" value="TraesCS6D02G015700.1"/>
    <property type="gene ID" value="TraesCS6D02G015700"/>
</dbReference>
<dbReference type="STRING" id="4565.A0A3B6Q8T8"/>
<dbReference type="FunFam" id="3.80.10.10:FF:000111">
    <property type="entry name" value="LRR receptor-like serine/threonine-protein kinase ERECTA"/>
    <property type="match status" value="1"/>
</dbReference>
<feature type="transmembrane region" description="Helical" evidence="12">
    <location>
        <begin position="665"/>
        <end position="688"/>
    </location>
</feature>
<evidence type="ECO:0000256" key="4">
    <source>
        <dbReference type="ARBA" id="ARBA00022614"/>
    </source>
</evidence>
<accession>A0A3B6Q8T8</accession>
<dbReference type="InterPro" id="IPR003591">
    <property type="entry name" value="Leu-rich_rpt_typical-subtyp"/>
</dbReference>
<evidence type="ECO:0000256" key="1">
    <source>
        <dbReference type="ARBA" id="ARBA00004251"/>
    </source>
</evidence>
<proteinExistence type="inferred from homology"/>
<dbReference type="InterPro" id="IPR013210">
    <property type="entry name" value="LRR_N_plant-typ"/>
</dbReference>
<dbReference type="PRINTS" id="PR00019">
    <property type="entry name" value="LEURICHRPT"/>
</dbReference>
<sequence>MDRSPAKFVLLLMAAAATWSFFAVADAGKLQPSCIGRERDALLAFKESINDTGGELGSWRQERQDFCQWAGITCDNVTGHVVKLDLGGRYYLVGEISPSLLSLEHLEYLNLWGTGLSIADWPLVMNKIPSLELLDFSGCLLSSANQSLAHINLTNLQELFLSYNHFGHPLSSSWFWKLTSLKYLGLSDLSLDRSLSFGNITEFLDKLPRCSSNRLRYLSLSSNNMVGILPNRMGHLTNLSLFDLFYNNITGDIPPWLGNTSLEYLSLSSNHLTEPVLLRTMSCTILEDLDLSDNNITGVIPPWLGNCTSLIHLSLSKNLLTGHVPWTLPSEFGAYGLVELSLSSNYFNGHIPESICMLSNLLVLDLSDNLLEGELPQCSHKSNMVFLLLSHNTFSGNFPSSLKNYSSLAFVDLSVNNFYGTLPSWIGDLVYLRFLQLSHNFFCGVIPVTITKLIHLHQLSLAGNSISGVIPWSLSNLTGMTQKQPKKPGVDMFIWYNGHVGKFREVWPIVMKRQELKYGTRILDVVSMDLSLNYLTGEIPYGLTSLKGLLNLNFSWNQLSGKIPRKIGDMKSLESLDLSRNKLSGEIPTSLLDLTYLSSLDLSYNNLTGRIPQGSQLDTLYLENPSIYTGNIGLCGTPLERNYSGSNAPEHDNQQKIEKVSEPVLFFYFGLGSGFVVGLWVVFCTLLFKKVWRVAYFRLFDKSYDKAYVFVVVTWGRTNRKPAAT</sequence>
<dbReference type="EnsemblPlants" id="TraesCS6D02G015700.1">
    <property type="protein sequence ID" value="TraesCS6D02G015700.1"/>
    <property type="gene ID" value="TraesCS6D02G015700"/>
</dbReference>
<dbReference type="Pfam" id="PF00560">
    <property type="entry name" value="LRR_1"/>
    <property type="match status" value="7"/>
</dbReference>
<evidence type="ECO:0000256" key="12">
    <source>
        <dbReference type="SAM" id="Phobius"/>
    </source>
</evidence>
<dbReference type="PANTHER" id="PTHR48063:SF55">
    <property type="entry name" value="LEUCINE-RICH REPEAT-CONTAINING N-TERMINAL PLANT-TYPE DOMAIN-CONTAINING PROTEIN"/>
    <property type="match status" value="1"/>
</dbReference>
<dbReference type="GO" id="GO:0005886">
    <property type="term" value="C:plasma membrane"/>
    <property type="evidence" value="ECO:0007669"/>
    <property type="project" value="UniProtKB-SubCell"/>
</dbReference>
<dbReference type="OMA" id="TWASIGR"/>
<dbReference type="Gramene" id="TraesROB_scaffold_015913_01G000700.1">
    <property type="protein sequence ID" value="TraesROB_scaffold_015913_01G000700.1"/>
    <property type="gene ID" value="TraesROB_scaffold_015913_01G000700"/>
</dbReference>
<dbReference type="InterPro" id="IPR046956">
    <property type="entry name" value="RLP23-like"/>
</dbReference>
<keyword evidence="4" id="KW-0433">Leucine-rich repeat</keyword>
<evidence type="ECO:0000313" key="16">
    <source>
        <dbReference type="Proteomes" id="UP000019116"/>
    </source>
</evidence>
<dbReference type="OrthoDB" id="1279254at2759"/>
<keyword evidence="16" id="KW-1185">Reference proteome</keyword>
<dbReference type="SUPFAM" id="SSF52058">
    <property type="entry name" value="L domain-like"/>
    <property type="match status" value="3"/>
</dbReference>
<evidence type="ECO:0000256" key="11">
    <source>
        <dbReference type="ARBA" id="ARBA00023180"/>
    </source>
</evidence>
<keyword evidence="6 12" id="KW-0812">Transmembrane</keyword>
<dbReference type="Proteomes" id="UP000019116">
    <property type="component" value="Chromosome 6D"/>
</dbReference>
<dbReference type="Gramene" id="TraesCLE_scaffold_011484_01G000700.1">
    <property type="protein sequence ID" value="TraesCLE_scaffold_011484_01G000700.1"/>
    <property type="gene ID" value="TraesCLE_scaffold_011484_01G000700"/>
</dbReference>
<name>A0A3B6Q8T8_WHEAT</name>
<evidence type="ECO:0000256" key="3">
    <source>
        <dbReference type="ARBA" id="ARBA00022475"/>
    </source>
</evidence>
<keyword evidence="8" id="KW-0677">Repeat</keyword>
<feature type="chain" id="PRO_5043179306" description="Leucine-rich repeat-containing N-terminal plant-type domain-containing protein" evidence="13">
    <location>
        <begin position="28"/>
        <end position="725"/>
    </location>
</feature>
<dbReference type="InterPro" id="IPR032675">
    <property type="entry name" value="LRR_dom_sf"/>
</dbReference>
<dbReference type="AlphaFoldDB" id="A0A3B6Q8T8"/>
<dbReference type="Pfam" id="PF08263">
    <property type="entry name" value="LRRNT_2"/>
    <property type="match status" value="1"/>
</dbReference>